<name>A0A5K3F7N0_MESCO</name>
<dbReference type="SUPFAM" id="SSF54518">
    <property type="entry name" value="Tubby C-terminal domain-like"/>
    <property type="match status" value="1"/>
</dbReference>
<dbReference type="Gene3D" id="3.20.90.10">
    <property type="entry name" value="Tubby Protein, Chain A"/>
    <property type="match status" value="1"/>
</dbReference>
<dbReference type="InterPro" id="IPR025659">
    <property type="entry name" value="Tubby-like_C"/>
</dbReference>
<feature type="region of interest" description="Disordered" evidence="2">
    <location>
        <begin position="253"/>
        <end position="350"/>
    </location>
</feature>
<dbReference type="GO" id="GO:0005929">
    <property type="term" value="C:cilium"/>
    <property type="evidence" value="ECO:0007669"/>
    <property type="project" value="TreeGrafter"/>
</dbReference>
<evidence type="ECO:0000256" key="2">
    <source>
        <dbReference type="SAM" id="MobiDB-lite"/>
    </source>
</evidence>
<evidence type="ECO:0000259" key="3">
    <source>
        <dbReference type="Pfam" id="PF01167"/>
    </source>
</evidence>
<feature type="compositionally biased region" description="Basic residues" evidence="2">
    <location>
        <begin position="197"/>
        <end position="206"/>
    </location>
</feature>
<feature type="compositionally biased region" description="Basic and acidic residues" evidence="2">
    <location>
        <begin position="14"/>
        <end position="24"/>
    </location>
</feature>
<dbReference type="WBParaSite" id="MCU_006111-RB">
    <property type="protein sequence ID" value="MCU_006111-RB"/>
    <property type="gene ID" value="MCU_006111"/>
</dbReference>
<organism evidence="4">
    <name type="scientific">Mesocestoides corti</name>
    <name type="common">Flatworm</name>
    <dbReference type="NCBI Taxonomy" id="53468"/>
    <lineage>
        <taxon>Eukaryota</taxon>
        <taxon>Metazoa</taxon>
        <taxon>Spiralia</taxon>
        <taxon>Lophotrochozoa</taxon>
        <taxon>Platyhelminthes</taxon>
        <taxon>Cestoda</taxon>
        <taxon>Eucestoda</taxon>
        <taxon>Cyclophyllidea</taxon>
        <taxon>Mesocestoididae</taxon>
        <taxon>Mesocestoides</taxon>
    </lineage>
</organism>
<feature type="compositionally biased region" description="Basic residues" evidence="2">
    <location>
        <begin position="312"/>
        <end position="322"/>
    </location>
</feature>
<dbReference type="Pfam" id="PF01167">
    <property type="entry name" value="Tub"/>
    <property type="match status" value="1"/>
</dbReference>
<dbReference type="InterPro" id="IPR000007">
    <property type="entry name" value="Tubby_C"/>
</dbReference>
<dbReference type="PRINTS" id="PR01573">
    <property type="entry name" value="SUPERTUBBY"/>
</dbReference>
<accession>A0A5K3F7N0</accession>
<evidence type="ECO:0000256" key="1">
    <source>
        <dbReference type="ARBA" id="ARBA00007129"/>
    </source>
</evidence>
<dbReference type="GO" id="GO:0061512">
    <property type="term" value="P:protein localization to cilium"/>
    <property type="evidence" value="ECO:0007669"/>
    <property type="project" value="TreeGrafter"/>
</dbReference>
<reference evidence="4" key="1">
    <citation type="submission" date="2019-11" db="UniProtKB">
        <authorList>
            <consortium name="WormBaseParasite"/>
        </authorList>
    </citation>
    <scope>IDENTIFICATION</scope>
</reference>
<dbReference type="PANTHER" id="PTHR16517">
    <property type="entry name" value="TUBBY-RELATED"/>
    <property type="match status" value="1"/>
</dbReference>
<feature type="region of interest" description="Disordered" evidence="2">
    <location>
        <begin position="1"/>
        <end position="28"/>
    </location>
</feature>
<feature type="compositionally biased region" description="Basic and acidic residues" evidence="2">
    <location>
        <begin position="265"/>
        <end position="281"/>
    </location>
</feature>
<feature type="compositionally biased region" description="Basic and acidic residues" evidence="2">
    <location>
        <begin position="323"/>
        <end position="335"/>
    </location>
</feature>
<evidence type="ECO:0000313" key="4">
    <source>
        <dbReference type="WBParaSite" id="MCU_006111-RB"/>
    </source>
</evidence>
<sequence length="626" mass="69270">MDAASVTSAAQRKSKLERQREIMQKKRQQKRALEIHALRTKSFNSLLDTNPVSPRLALKTPARSQQRGVSEKFAYDGPQAFELGNPDLLDPPIQILRVSEDNTDGVARSDKSVRSASALTQRVSSADAASKTASTYQAIHIPPTRPMKLPLPVSPLAGPDRRALVDIHEGEREEGEDGGEKKRVVATTSTTREAGGRRTKTTRKRQPAAALRPHSAAEAMHSSRGKQANLIDLDDVDMLSVEASPASAIADWSVTPSTTSGVSFHWREKTQPDSSRYREVSAQKAGRPVKRRVKKPSPVEAPSGPKTGTSKKSQRTQKPVRVRRQEKPQSRDIPAREGSSQGVDKGEEGVRSKITRIFNAGDDVEEFVRSPAPKGVTVRCRISRDKRGLERGLFPNYFLHLEREEDNRRFFLLAARRRRRAAANCNYAISLDAADSLDSSNSDHSLTVGRLRSNFLGTRFVLSSCRNYNRHDTCCSVSGGLGDNSKEIAAVTYEANILGFKGPRRMTVLLPREDEHRNPPNPHVPTSSTQANLNEVNASSSVIELHNKRPMWNEGTQSYVLNFHGRVTQPSVKNFQLIDQEDESNILMQFGKISSDVFTMDYTYPLTALQAFGIAISSLTGKLACE</sequence>
<proteinExistence type="inferred from homology"/>
<protein>
    <submittedName>
        <fullName evidence="4">Tub domain-containing protein</fullName>
    </submittedName>
</protein>
<dbReference type="AlphaFoldDB" id="A0A5K3F7N0"/>
<feature type="compositionally biased region" description="Polar residues" evidence="2">
    <location>
        <begin position="1"/>
        <end position="11"/>
    </location>
</feature>
<dbReference type="PANTHER" id="PTHR16517:SF7">
    <property type="entry name" value="PROTEIN KING TUBBY"/>
    <property type="match status" value="1"/>
</dbReference>
<feature type="region of interest" description="Disordered" evidence="2">
    <location>
        <begin position="169"/>
        <end position="224"/>
    </location>
</feature>
<comment type="similarity">
    <text evidence="1">Belongs to the TUB family.</text>
</comment>
<feature type="domain" description="Tubby C-terminal" evidence="3">
    <location>
        <begin position="369"/>
        <end position="619"/>
    </location>
</feature>